<organism evidence="2 3">
    <name type="scientific">Pseudodesulfovibrio portus</name>
    <dbReference type="NCBI Taxonomy" id="231439"/>
    <lineage>
        <taxon>Bacteria</taxon>
        <taxon>Pseudomonadati</taxon>
        <taxon>Thermodesulfobacteriota</taxon>
        <taxon>Desulfovibrionia</taxon>
        <taxon>Desulfovibrionales</taxon>
        <taxon>Desulfovibrionaceae</taxon>
    </lineage>
</organism>
<protein>
    <submittedName>
        <fullName evidence="2">ABC transporter substrate-binding protein</fullName>
    </submittedName>
</protein>
<dbReference type="Proteomes" id="UP001061361">
    <property type="component" value="Chromosome"/>
</dbReference>
<reference evidence="2" key="1">
    <citation type="submission" date="2022-08" db="EMBL/GenBank/DDBJ databases">
        <title>Genome Sequence of the sulphate-reducing bacterium, Pseudodesulfovibrio portus JCM14722.</title>
        <authorList>
            <person name="Kondo R."/>
            <person name="Kataoka T."/>
        </authorList>
    </citation>
    <scope>NUCLEOTIDE SEQUENCE</scope>
    <source>
        <strain evidence="2">JCM 14722</strain>
    </source>
</reference>
<dbReference type="SMART" id="SM00062">
    <property type="entry name" value="PBPb"/>
    <property type="match status" value="1"/>
</dbReference>
<sequence length="256" mass="29224">MRLVLAEILIGVIMRVYTLVTAVLLLWCPAALAEAITMQAIVYPPLVYEENGEVYGVAPEVVRAIQAELGDTNPLVVMPWLRAYELTKSGNRHALVAIVRIPEREKLFKWVGPVFSEGDYFFQKRGANLNIRTLDDARRAARIAVRRDGYTHQALHAEGFVNLDVGPSYESSYKKLVQGRVDLVLMGERTHYYMVKQAGLDPNDFERTDYEFARSSAWLAFSRDIPDETIARWQEALDKLKADGTYDAIMRRNFRH</sequence>
<dbReference type="SUPFAM" id="SSF53850">
    <property type="entry name" value="Periplasmic binding protein-like II"/>
    <property type="match status" value="1"/>
</dbReference>
<keyword evidence="3" id="KW-1185">Reference proteome</keyword>
<dbReference type="EMBL" id="AP026708">
    <property type="protein sequence ID" value="BDQ33710.1"/>
    <property type="molecule type" value="Genomic_DNA"/>
</dbReference>
<dbReference type="PANTHER" id="PTHR38834:SF3">
    <property type="entry name" value="SOLUTE-BINDING PROTEIN FAMILY 3_N-TERMINAL DOMAIN-CONTAINING PROTEIN"/>
    <property type="match status" value="1"/>
</dbReference>
<evidence type="ECO:0000313" key="2">
    <source>
        <dbReference type="EMBL" id="BDQ33710.1"/>
    </source>
</evidence>
<dbReference type="Gene3D" id="3.40.190.10">
    <property type="entry name" value="Periplasmic binding protein-like II"/>
    <property type="match status" value="2"/>
</dbReference>
<name>A0ABM8AQK6_9BACT</name>
<dbReference type="Pfam" id="PF00497">
    <property type="entry name" value="SBP_bac_3"/>
    <property type="match status" value="1"/>
</dbReference>
<evidence type="ECO:0000313" key="3">
    <source>
        <dbReference type="Proteomes" id="UP001061361"/>
    </source>
</evidence>
<evidence type="ECO:0000259" key="1">
    <source>
        <dbReference type="SMART" id="SM00062"/>
    </source>
</evidence>
<feature type="domain" description="Solute-binding protein family 3/N-terminal" evidence="1">
    <location>
        <begin position="35"/>
        <end position="256"/>
    </location>
</feature>
<proteinExistence type="predicted"/>
<dbReference type="PANTHER" id="PTHR38834">
    <property type="entry name" value="PERIPLASMIC SUBSTRATE BINDING PROTEIN FAMILY 3"/>
    <property type="match status" value="1"/>
</dbReference>
<gene>
    <name evidence="2" type="ORF">JCM14722_12520</name>
</gene>
<accession>A0ABM8AQK6</accession>
<dbReference type="InterPro" id="IPR001638">
    <property type="entry name" value="Solute-binding_3/MltF_N"/>
</dbReference>